<protein>
    <submittedName>
        <fullName evidence="2">Uncharacterized protein</fullName>
    </submittedName>
</protein>
<keyword evidence="1" id="KW-0472">Membrane</keyword>
<evidence type="ECO:0000313" key="3">
    <source>
        <dbReference type="Proteomes" id="UP000216498"/>
    </source>
</evidence>
<dbReference type="EMBL" id="NPMS01000010">
    <property type="protein sequence ID" value="OZU87407.1"/>
    <property type="molecule type" value="Genomic_DNA"/>
</dbReference>
<sequence length="319" mass="36763">MKERFLWTGIVLVILSGIGNYIYFQSKQLDEPIFMEHYYKQDIMEQQMETQLTFYYLTNKQNPSTVQYANINGIEVYPSPFRNASFWEAGKPQIYFEKEFTHHYIVPVTFDIPVDQIPLDEKTGEWSFGKMEIVFSDNQKLNADIGEVEIVKEEQTPSGLAHITGISNNLGESSDTLEAENTLTVEEFSIPFAAQIEDEMAIKLTSGKAVLEGLEDTAAQFKSSEKRFNKKFDSKWDEFPGVYLQNELFPFQLEQDEYLEISMKFVQNRSRYLDFPITIKGTSGNGESFHSRVHVKNWPSVSQEKINEIIAEKKAGDSK</sequence>
<comment type="caution">
    <text evidence="2">The sequence shown here is derived from an EMBL/GenBank/DDBJ whole genome shotgun (WGS) entry which is preliminary data.</text>
</comment>
<proteinExistence type="predicted"/>
<evidence type="ECO:0000313" key="2">
    <source>
        <dbReference type="EMBL" id="OZU87407.1"/>
    </source>
</evidence>
<feature type="transmembrane region" description="Helical" evidence="1">
    <location>
        <begin position="6"/>
        <end position="24"/>
    </location>
</feature>
<name>A0A265N6D4_9BACI</name>
<keyword evidence="1" id="KW-0812">Transmembrane</keyword>
<dbReference type="Proteomes" id="UP000216498">
    <property type="component" value="Unassembled WGS sequence"/>
</dbReference>
<keyword evidence="1" id="KW-1133">Transmembrane helix</keyword>
<accession>A0A265N6D4</accession>
<organism evidence="2 3">
    <name type="scientific">Virgibacillus indicus</name>
    <dbReference type="NCBI Taxonomy" id="2024554"/>
    <lineage>
        <taxon>Bacteria</taxon>
        <taxon>Bacillati</taxon>
        <taxon>Bacillota</taxon>
        <taxon>Bacilli</taxon>
        <taxon>Bacillales</taxon>
        <taxon>Bacillaceae</taxon>
        <taxon>Virgibacillus</taxon>
    </lineage>
</organism>
<evidence type="ECO:0000256" key="1">
    <source>
        <dbReference type="SAM" id="Phobius"/>
    </source>
</evidence>
<dbReference type="RefSeq" id="WP_094886980.1">
    <property type="nucleotide sequence ID" value="NZ_NPMS01000010.1"/>
</dbReference>
<gene>
    <name evidence="2" type="ORF">CIL03_16435</name>
</gene>
<reference evidence="2 3" key="1">
    <citation type="submission" date="2017-08" db="EMBL/GenBank/DDBJ databases">
        <title>Virgibacillus indicus sp. nov. and Virgibacillus profoundi sp. nov, two moderately halophilic bacteria isolated from marine sediment by using the Microfluidic Streak Plate.</title>
        <authorList>
            <person name="Xu B."/>
            <person name="Hu B."/>
            <person name="Wang J."/>
            <person name="Zhu Y."/>
            <person name="Huang L."/>
            <person name="Du W."/>
            <person name="Huang Y."/>
        </authorList>
    </citation>
    <scope>NUCLEOTIDE SEQUENCE [LARGE SCALE GENOMIC DNA]</scope>
    <source>
        <strain evidence="2 3">IO3-P2-C2</strain>
    </source>
</reference>
<dbReference type="AlphaFoldDB" id="A0A265N6D4"/>
<keyword evidence="3" id="KW-1185">Reference proteome</keyword>